<organism evidence="2 3">
    <name type="scientific">Bianquea renquensis</name>
    <dbReference type="NCBI Taxonomy" id="2763661"/>
    <lineage>
        <taxon>Bacteria</taxon>
        <taxon>Bacillati</taxon>
        <taxon>Bacillota</taxon>
        <taxon>Clostridia</taxon>
        <taxon>Eubacteriales</taxon>
        <taxon>Bianqueaceae</taxon>
        <taxon>Bianquea</taxon>
    </lineage>
</organism>
<comment type="caution">
    <text evidence="2">The sequence shown here is derived from an EMBL/GenBank/DDBJ whole genome shotgun (WGS) entry which is preliminary data.</text>
</comment>
<feature type="transmembrane region" description="Helical" evidence="1">
    <location>
        <begin position="89"/>
        <end position="107"/>
    </location>
</feature>
<sequence length="122" mass="13343">MGLKIPTFLIGTNSNNFLIYLGTFFILGSVAFILVALQIKGTFDKIEIDVIGLYLGIVLLIIGTGAIFLQNGTTPSLLETVKCLKIWAAIPLLFILIGVFQTTKCLFVKRTTKKKSSSSKDK</sequence>
<accession>A0A926I0V3</accession>
<dbReference type="RefSeq" id="WP_249289700.1">
    <property type="nucleotide sequence ID" value="NZ_JACRSQ010000010.1"/>
</dbReference>
<dbReference type="EMBL" id="JACRSQ010000010">
    <property type="protein sequence ID" value="MBC8543574.1"/>
    <property type="molecule type" value="Genomic_DNA"/>
</dbReference>
<proteinExistence type="predicted"/>
<protein>
    <submittedName>
        <fullName evidence="2">Uncharacterized protein</fullName>
    </submittedName>
</protein>
<dbReference type="AlphaFoldDB" id="A0A926I0V3"/>
<keyword evidence="3" id="KW-1185">Reference proteome</keyword>
<evidence type="ECO:0000256" key="1">
    <source>
        <dbReference type="SAM" id="Phobius"/>
    </source>
</evidence>
<keyword evidence="1" id="KW-0812">Transmembrane</keyword>
<dbReference type="Proteomes" id="UP000657006">
    <property type="component" value="Unassembled WGS sequence"/>
</dbReference>
<evidence type="ECO:0000313" key="3">
    <source>
        <dbReference type="Proteomes" id="UP000657006"/>
    </source>
</evidence>
<keyword evidence="1" id="KW-0472">Membrane</keyword>
<name>A0A926I0V3_9FIRM</name>
<feature type="transmembrane region" description="Helical" evidence="1">
    <location>
        <begin position="51"/>
        <end position="69"/>
    </location>
</feature>
<feature type="transmembrane region" description="Helical" evidence="1">
    <location>
        <begin position="17"/>
        <end position="39"/>
    </location>
</feature>
<gene>
    <name evidence="2" type="ORF">H8730_08455</name>
</gene>
<keyword evidence="1" id="KW-1133">Transmembrane helix</keyword>
<reference evidence="2" key="1">
    <citation type="submission" date="2020-08" db="EMBL/GenBank/DDBJ databases">
        <title>Genome public.</title>
        <authorList>
            <person name="Liu C."/>
            <person name="Sun Q."/>
        </authorList>
    </citation>
    <scope>NUCLEOTIDE SEQUENCE</scope>
    <source>
        <strain evidence="2">NSJ-32</strain>
    </source>
</reference>
<evidence type="ECO:0000313" key="2">
    <source>
        <dbReference type="EMBL" id="MBC8543574.1"/>
    </source>
</evidence>